<dbReference type="PANTHER" id="PTHR47074">
    <property type="entry name" value="BNAC02G40300D PROTEIN"/>
    <property type="match status" value="1"/>
</dbReference>
<dbReference type="InterPro" id="IPR044730">
    <property type="entry name" value="RNase_H-like_dom_plant"/>
</dbReference>
<dbReference type="CDD" id="cd06222">
    <property type="entry name" value="RNase_H_like"/>
    <property type="match status" value="1"/>
</dbReference>
<dbReference type="GO" id="GO:0003676">
    <property type="term" value="F:nucleic acid binding"/>
    <property type="evidence" value="ECO:0007669"/>
    <property type="project" value="InterPro"/>
</dbReference>
<name>A0A6A1WL88_9ROSI</name>
<dbReference type="InterPro" id="IPR012337">
    <property type="entry name" value="RNaseH-like_sf"/>
</dbReference>
<dbReference type="Pfam" id="PF13456">
    <property type="entry name" value="RVT_3"/>
    <property type="match status" value="1"/>
</dbReference>
<dbReference type="EMBL" id="RXIC02000020">
    <property type="protein sequence ID" value="KAB1224617.1"/>
    <property type="molecule type" value="Genomic_DNA"/>
</dbReference>
<dbReference type="SUPFAM" id="SSF53098">
    <property type="entry name" value="Ribonuclease H-like"/>
    <property type="match status" value="1"/>
</dbReference>
<dbReference type="PANTHER" id="PTHR47074:SF11">
    <property type="entry name" value="REVERSE TRANSCRIPTASE-LIKE PROTEIN"/>
    <property type="match status" value="1"/>
</dbReference>
<reference evidence="2 3" key="1">
    <citation type="journal article" date="2019" name="Plant Biotechnol. J.">
        <title>The red bayberry genome and genetic basis of sex determination.</title>
        <authorList>
            <person name="Jia H.M."/>
            <person name="Jia H.J."/>
            <person name="Cai Q.L."/>
            <person name="Wang Y."/>
            <person name="Zhao H.B."/>
            <person name="Yang W.F."/>
            <person name="Wang G.Y."/>
            <person name="Li Y.H."/>
            <person name="Zhan D.L."/>
            <person name="Shen Y.T."/>
            <person name="Niu Q.F."/>
            <person name="Chang L."/>
            <person name="Qiu J."/>
            <person name="Zhao L."/>
            <person name="Xie H.B."/>
            <person name="Fu W.Y."/>
            <person name="Jin J."/>
            <person name="Li X.W."/>
            <person name="Jiao Y."/>
            <person name="Zhou C.C."/>
            <person name="Tu T."/>
            <person name="Chai C.Y."/>
            <person name="Gao J.L."/>
            <person name="Fan L.J."/>
            <person name="van de Weg E."/>
            <person name="Wang J.Y."/>
            <person name="Gao Z.S."/>
        </authorList>
    </citation>
    <scope>NUCLEOTIDE SEQUENCE [LARGE SCALE GENOMIC DNA]</scope>
    <source>
        <tissue evidence="2">Leaves</tissue>
    </source>
</reference>
<dbReference type="Gene3D" id="3.30.420.10">
    <property type="entry name" value="Ribonuclease H-like superfamily/Ribonuclease H"/>
    <property type="match status" value="1"/>
</dbReference>
<evidence type="ECO:0000313" key="3">
    <source>
        <dbReference type="Proteomes" id="UP000516437"/>
    </source>
</evidence>
<dbReference type="OrthoDB" id="1166390at2759"/>
<dbReference type="InterPro" id="IPR002156">
    <property type="entry name" value="RNaseH_domain"/>
</dbReference>
<dbReference type="InterPro" id="IPR052929">
    <property type="entry name" value="RNase_H-like_EbsB-rel"/>
</dbReference>
<dbReference type="GO" id="GO:0004523">
    <property type="term" value="F:RNA-DNA hybrid ribonuclease activity"/>
    <property type="evidence" value="ECO:0007669"/>
    <property type="project" value="InterPro"/>
</dbReference>
<protein>
    <recommendedName>
        <fullName evidence="1">RNase H type-1 domain-containing protein</fullName>
    </recommendedName>
</protein>
<proteinExistence type="predicted"/>
<evidence type="ECO:0000313" key="2">
    <source>
        <dbReference type="EMBL" id="KAB1224617.1"/>
    </source>
</evidence>
<dbReference type="Proteomes" id="UP000516437">
    <property type="component" value="Chromosome 2"/>
</dbReference>
<dbReference type="InterPro" id="IPR036397">
    <property type="entry name" value="RNaseH_sf"/>
</dbReference>
<accession>A0A6A1WL88</accession>
<dbReference type="AlphaFoldDB" id="A0A6A1WL88"/>
<sequence length="138" mass="15459">MNGLLKIRLCRKIGSNPLKEEAIAARLAFSLAAEMNGGEILIEGDSLFLIDQILITDWCIDGEVTTIRKLLVDHVEWKVAWISREENYMAHYLAKWGLESNRCGDINVGDVPLNRCGDINVGDVPLNIVHCDDCSFEE</sequence>
<organism evidence="2 3">
    <name type="scientific">Morella rubra</name>
    <name type="common">Chinese bayberry</name>
    <dbReference type="NCBI Taxonomy" id="262757"/>
    <lineage>
        <taxon>Eukaryota</taxon>
        <taxon>Viridiplantae</taxon>
        <taxon>Streptophyta</taxon>
        <taxon>Embryophyta</taxon>
        <taxon>Tracheophyta</taxon>
        <taxon>Spermatophyta</taxon>
        <taxon>Magnoliopsida</taxon>
        <taxon>eudicotyledons</taxon>
        <taxon>Gunneridae</taxon>
        <taxon>Pentapetalae</taxon>
        <taxon>rosids</taxon>
        <taxon>fabids</taxon>
        <taxon>Fagales</taxon>
        <taxon>Myricaceae</taxon>
        <taxon>Morella</taxon>
    </lineage>
</organism>
<evidence type="ECO:0000259" key="1">
    <source>
        <dbReference type="Pfam" id="PF13456"/>
    </source>
</evidence>
<comment type="caution">
    <text evidence="2">The sequence shown here is derived from an EMBL/GenBank/DDBJ whole genome shotgun (WGS) entry which is preliminary data.</text>
</comment>
<keyword evidence="3" id="KW-1185">Reference proteome</keyword>
<feature type="domain" description="RNase H type-1" evidence="1">
    <location>
        <begin position="20"/>
        <end position="96"/>
    </location>
</feature>
<gene>
    <name evidence="2" type="ORF">CJ030_MR2G009974</name>
</gene>